<evidence type="ECO:0000256" key="1">
    <source>
        <dbReference type="ARBA" id="ARBA00007613"/>
    </source>
</evidence>
<comment type="similarity">
    <text evidence="1 2">Belongs to the outer membrane factor (OMF) (TC 1.B.17) family.</text>
</comment>
<evidence type="ECO:0000313" key="3">
    <source>
        <dbReference type="EMBL" id="NBC35624.1"/>
    </source>
</evidence>
<keyword evidence="2" id="KW-0732">Signal</keyword>
<dbReference type="Gene3D" id="2.20.200.10">
    <property type="entry name" value="Outer membrane efflux proteins (OEP)"/>
    <property type="match status" value="1"/>
</dbReference>
<dbReference type="SUPFAM" id="SSF56954">
    <property type="entry name" value="Outer membrane efflux proteins (OEP)"/>
    <property type="match status" value="1"/>
</dbReference>
<dbReference type="Proteomes" id="UP000753724">
    <property type="component" value="Unassembled WGS sequence"/>
</dbReference>
<comment type="subcellular location">
    <subcellularLocation>
        <location evidence="2">Cell membrane</location>
        <topology evidence="2">Lipid-anchor</topology>
    </subcellularLocation>
</comment>
<dbReference type="EMBL" id="JAAAPO010000001">
    <property type="protein sequence ID" value="NBC35624.1"/>
    <property type="molecule type" value="Genomic_DNA"/>
</dbReference>
<evidence type="ECO:0000313" key="4">
    <source>
        <dbReference type="Proteomes" id="UP000753724"/>
    </source>
</evidence>
<dbReference type="InterPro" id="IPR010131">
    <property type="entry name" value="MdtP/NodT-like"/>
</dbReference>
<keyword evidence="2" id="KW-1134">Transmembrane beta strand</keyword>
<comment type="caution">
    <text evidence="3">The sequence shown here is derived from an EMBL/GenBank/DDBJ whole genome shotgun (WGS) entry which is preliminary data.</text>
</comment>
<accession>A0ABW9XAR3</accession>
<proteinExistence type="inferred from homology"/>
<keyword evidence="2" id="KW-0812">Transmembrane</keyword>
<dbReference type="PANTHER" id="PTHR30203">
    <property type="entry name" value="OUTER MEMBRANE CATION EFFLUX PROTEIN"/>
    <property type="match status" value="1"/>
</dbReference>
<gene>
    <name evidence="3" type="ORF">GTZ99_03535</name>
</gene>
<keyword evidence="2" id="KW-0449">Lipoprotein</keyword>
<dbReference type="Gene3D" id="1.20.1600.10">
    <property type="entry name" value="Outer membrane efflux proteins (OEP)"/>
    <property type="match status" value="1"/>
</dbReference>
<organism evidence="3 4">
    <name type="scientific">Novosphingobium ovatum</name>
    <dbReference type="NCBI Taxonomy" id="1908523"/>
    <lineage>
        <taxon>Bacteria</taxon>
        <taxon>Pseudomonadati</taxon>
        <taxon>Pseudomonadota</taxon>
        <taxon>Alphaproteobacteria</taxon>
        <taxon>Sphingomonadales</taxon>
        <taxon>Sphingomonadaceae</taxon>
        <taxon>Novosphingobium</taxon>
    </lineage>
</organism>
<dbReference type="PANTHER" id="PTHR30203:SF32">
    <property type="entry name" value="CATION EFFLUX SYSTEM PROTEIN CUSC"/>
    <property type="match status" value="1"/>
</dbReference>
<dbReference type="Pfam" id="PF02321">
    <property type="entry name" value="OEP"/>
    <property type="match status" value="2"/>
</dbReference>
<dbReference type="InterPro" id="IPR003423">
    <property type="entry name" value="OMP_efflux"/>
</dbReference>
<feature type="chain" id="PRO_5044954981" evidence="2">
    <location>
        <begin position="22"/>
        <end position="461"/>
    </location>
</feature>
<keyword evidence="2" id="KW-0564">Palmitate</keyword>
<keyword evidence="2" id="KW-0472">Membrane</keyword>
<sequence>MRALLHSAAVAGLIAAPLAQARTKAPPVADIPARFDVAASDAALPAYGYAQVLADPRLVRVIDLALAHNQDLSAAMANVEAARAQARIAGAPLLPQIDASAGFNHGDGDGRYTSGASTKGDLVSLSGSVASYELDLFGRVHGLAAAGRAQYLAQGAAMRAARITLIANVANGWLQLAADRSLLQLAQDTAASARQSVALTTRRVAGGIAPLADQRKAELTLRQAEADIAAQTTAVAQDLNNLRLLAGTDVPADALPSGIDDAAARLTAVAPGLDSAVLLRRPDVVQAEFLLRAADANVDAARAALFPKITLTAVAGTASLALSSLFTGGSFAFGGGGTLSYPIFRNGALRNAAKQAQAQRDAATAAYRKAVQAAFTDVANVLARRATIEAQLTAQSGARDAAADNWRLTDRRYRGGVGTWLDALSAQQSLYAAEKTLVAARLSRGANLVALYRAVGGETAQ</sequence>
<evidence type="ECO:0000256" key="2">
    <source>
        <dbReference type="RuleBase" id="RU362097"/>
    </source>
</evidence>
<name>A0ABW9XAR3_9SPHN</name>
<reference evidence="4" key="1">
    <citation type="submission" date="2020-01" db="EMBL/GenBank/DDBJ databases">
        <title>Sphingomonas sp. strain CSW-10.</title>
        <authorList>
            <person name="Chen W.-M."/>
        </authorList>
    </citation>
    <scope>NUCLEOTIDE SEQUENCE [LARGE SCALE GENOMIC DNA]</scope>
    <source>
        <strain evidence="4">FSY-8</strain>
    </source>
</reference>
<feature type="signal peptide" evidence="2">
    <location>
        <begin position="1"/>
        <end position="21"/>
    </location>
</feature>
<dbReference type="NCBIfam" id="TIGR01845">
    <property type="entry name" value="outer_NodT"/>
    <property type="match status" value="1"/>
</dbReference>
<keyword evidence="4" id="KW-1185">Reference proteome</keyword>
<protein>
    <submittedName>
        <fullName evidence="3">Efflux transporter outer membrane subunit</fullName>
    </submittedName>
</protein>